<dbReference type="HOGENOM" id="CLU_1053442_0_0_11"/>
<protein>
    <recommendedName>
        <fullName evidence="4">ABC-2 type transporter</fullName>
    </recommendedName>
</protein>
<reference evidence="2 3" key="1">
    <citation type="submission" date="2010-01" db="EMBL/GenBank/DDBJ databases">
        <title>The complete genome of Thermobispora bispora DSM 43833.</title>
        <authorList>
            <consortium name="US DOE Joint Genome Institute (JGI-PGF)"/>
            <person name="Lucas S."/>
            <person name="Copeland A."/>
            <person name="Lapidus A."/>
            <person name="Glavina del Rio T."/>
            <person name="Dalin E."/>
            <person name="Tice H."/>
            <person name="Bruce D."/>
            <person name="Goodwin L."/>
            <person name="Pitluck S."/>
            <person name="Kyrpides N."/>
            <person name="Mavromatis K."/>
            <person name="Ivanova N."/>
            <person name="Mikhailova N."/>
            <person name="Chertkov O."/>
            <person name="Brettin T."/>
            <person name="Detter J.C."/>
            <person name="Han C."/>
            <person name="Larimer F."/>
            <person name="Land M."/>
            <person name="Hauser L."/>
            <person name="Markowitz V."/>
            <person name="Cheng J.-F."/>
            <person name="Hugenholtz P."/>
            <person name="Woyke T."/>
            <person name="Wu D."/>
            <person name="Jando M."/>
            <person name="Schneider S."/>
            <person name="Klenk H.-P."/>
            <person name="Eisen J.A."/>
        </authorList>
    </citation>
    <scope>NUCLEOTIDE SEQUENCE [LARGE SCALE GENOMIC DNA]</scope>
    <source>
        <strain evidence="3">ATCC 19993 / DSM 43833 / CBS 139.67 / JCM 10125 / KCTC 9307 / NBRC 14880 / R51</strain>
    </source>
</reference>
<dbReference type="Proteomes" id="UP000006640">
    <property type="component" value="Chromosome"/>
</dbReference>
<evidence type="ECO:0000313" key="2">
    <source>
        <dbReference type="EMBL" id="ADG90125.1"/>
    </source>
</evidence>
<dbReference type="KEGG" id="tbi:Tbis_3436"/>
<feature type="transmembrane region" description="Helical" evidence="1">
    <location>
        <begin position="57"/>
        <end position="77"/>
    </location>
</feature>
<evidence type="ECO:0000256" key="1">
    <source>
        <dbReference type="SAM" id="Phobius"/>
    </source>
</evidence>
<accession>D6Y9U4</accession>
<sequence>MRGGGWLVPLTASARAEITMMLRSRMLWVAVAPLAALSLLLALTSPRGAGLPPASRVADTAVMMNLLAGFGLTMAMADRLRWHRRTGLGDLLAATPGSASARMAGTLIGAATVALAPTTAALLAYGAGTAVAAGSPGPFGTALAAVVVILIPSGLLVTTFTAVAGLVLPVTIARIGAAGVWAWATVLNPRVLPIPTVSYTILSPGGGYPAVAWLGAPRRAAVLNGQEIGASAAAVNLLVVLACTAVLLAVARKWTERYR</sequence>
<dbReference type="AlphaFoldDB" id="D6Y9U4"/>
<gene>
    <name evidence="2" type="ordered locus">Tbis_3436</name>
</gene>
<dbReference type="eggNOG" id="COG1277">
    <property type="taxonomic scope" value="Bacteria"/>
</dbReference>
<feature type="transmembrane region" description="Helical" evidence="1">
    <location>
        <begin position="196"/>
        <end position="216"/>
    </location>
</feature>
<proteinExistence type="predicted"/>
<organism evidence="2 3">
    <name type="scientific">Thermobispora bispora (strain ATCC 19993 / DSM 43833 / CBS 139.67 / JCM 10125 / KCTC 9307 / NBRC 14880 / R51)</name>
    <dbReference type="NCBI Taxonomy" id="469371"/>
    <lineage>
        <taxon>Bacteria</taxon>
        <taxon>Bacillati</taxon>
        <taxon>Actinomycetota</taxon>
        <taxon>Actinomycetes</taxon>
        <taxon>Streptosporangiales</taxon>
        <taxon>Streptosporangiaceae</taxon>
        <taxon>Thermobispora</taxon>
    </lineage>
</organism>
<feature type="transmembrane region" description="Helical" evidence="1">
    <location>
        <begin position="26"/>
        <end position="45"/>
    </location>
</feature>
<name>D6Y9U4_THEBD</name>
<dbReference type="RefSeq" id="WP_013133658.1">
    <property type="nucleotide sequence ID" value="NC_014165.1"/>
</dbReference>
<dbReference type="STRING" id="469371.Tbis_3436"/>
<dbReference type="OrthoDB" id="3430054at2"/>
<dbReference type="EMBL" id="CP001874">
    <property type="protein sequence ID" value="ADG90125.1"/>
    <property type="molecule type" value="Genomic_DNA"/>
</dbReference>
<keyword evidence="1" id="KW-0472">Membrane</keyword>
<evidence type="ECO:0000313" key="3">
    <source>
        <dbReference type="Proteomes" id="UP000006640"/>
    </source>
</evidence>
<feature type="transmembrane region" description="Helical" evidence="1">
    <location>
        <begin position="228"/>
        <end position="251"/>
    </location>
</feature>
<evidence type="ECO:0008006" key="4">
    <source>
        <dbReference type="Google" id="ProtNLM"/>
    </source>
</evidence>
<keyword evidence="1" id="KW-0812">Transmembrane</keyword>
<keyword evidence="1" id="KW-1133">Transmembrane helix</keyword>
<feature type="transmembrane region" description="Helical" evidence="1">
    <location>
        <begin position="107"/>
        <end position="127"/>
    </location>
</feature>
<keyword evidence="3" id="KW-1185">Reference proteome</keyword>